<organism evidence="1">
    <name type="scientific">marine sediment metagenome</name>
    <dbReference type="NCBI Taxonomy" id="412755"/>
    <lineage>
        <taxon>unclassified sequences</taxon>
        <taxon>metagenomes</taxon>
        <taxon>ecological metagenomes</taxon>
    </lineage>
</organism>
<protein>
    <submittedName>
        <fullName evidence="1">Uncharacterized protein</fullName>
    </submittedName>
</protein>
<dbReference type="AlphaFoldDB" id="A0A0F9EST4"/>
<gene>
    <name evidence="1" type="ORF">LCGC14_2116100</name>
</gene>
<feature type="non-terminal residue" evidence="1">
    <location>
        <position position="61"/>
    </location>
</feature>
<comment type="caution">
    <text evidence="1">The sequence shown here is derived from an EMBL/GenBank/DDBJ whole genome shotgun (WGS) entry which is preliminary data.</text>
</comment>
<reference evidence="1" key="1">
    <citation type="journal article" date="2015" name="Nature">
        <title>Complex archaea that bridge the gap between prokaryotes and eukaryotes.</title>
        <authorList>
            <person name="Spang A."/>
            <person name="Saw J.H."/>
            <person name="Jorgensen S.L."/>
            <person name="Zaremba-Niedzwiedzka K."/>
            <person name="Martijn J."/>
            <person name="Lind A.E."/>
            <person name="van Eijk R."/>
            <person name="Schleper C."/>
            <person name="Guy L."/>
            <person name="Ettema T.J."/>
        </authorList>
    </citation>
    <scope>NUCLEOTIDE SEQUENCE</scope>
</reference>
<dbReference type="EMBL" id="LAZR01026246">
    <property type="protein sequence ID" value="KKL69326.1"/>
    <property type="molecule type" value="Genomic_DNA"/>
</dbReference>
<sequence length="61" mass="6888">MQLPSHDPEILDLMGRAGFRPVTEGMTLLGETVQLPWRNAFVGPAHRVPDGWHERPWPTEG</sequence>
<evidence type="ECO:0000313" key="1">
    <source>
        <dbReference type="EMBL" id="KKL69326.1"/>
    </source>
</evidence>
<name>A0A0F9EST4_9ZZZZ</name>
<proteinExistence type="predicted"/>
<accession>A0A0F9EST4</accession>